<dbReference type="Pfam" id="PF13584">
    <property type="entry name" value="BatD"/>
    <property type="match status" value="2"/>
</dbReference>
<organism evidence="2">
    <name type="scientific">Kuenenia stuttgartiensis</name>
    <dbReference type="NCBI Taxonomy" id="174633"/>
    <lineage>
        <taxon>Bacteria</taxon>
        <taxon>Pseudomonadati</taxon>
        <taxon>Planctomycetota</taxon>
        <taxon>Candidatus Brocadiia</taxon>
        <taxon>Candidatus Brocadiales</taxon>
        <taxon>Candidatus Brocadiaceae</taxon>
        <taxon>Candidatus Kuenenia</taxon>
    </lineage>
</organism>
<dbReference type="PANTHER" id="PTHR40940">
    <property type="entry name" value="PROTEIN BATD-RELATED"/>
    <property type="match status" value="1"/>
</dbReference>
<reference evidence="2" key="2">
    <citation type="submission" date="2006-01" db="EMBL/GenBank/DDBJ databases">
        <authorList>
            <person name="Genoscope"/>
        </authorList>
    </citation>
    <scope>NUCLEOTIDE SEQUENCE</scope>
</reference>
<keyword evidence="1" id="KW-0812">Transmembrane</keyword>
<evidence type="ECO:0000313" key="4">
    <source>
        <dbReference type="EMBL" id="SOH03222.1"/>
    </source>
</evidence>
<dbReference type="Proteomes" id="UP000221734">
    <property type="component" value="Chromosome Kuenenia_stuttgartiensis_MBR1"/>
</dbReference>
<keyword evidence="1" id="KW-1133">Transmembrane helix</keyword>
<keyword evidence="1" id="KW-0472">Membrane</keyword>
<reference evidence="4" key="4">
    <citation type="submission" date="2017-10" db="EMBL/GenBank/DDBJ databases">
        <authorList>
            <person name="Banno H."/>
            <person name="Chua N.-H."/>
        </authorList>
    </citation>
    <scope>NUCLEOTIDE SEQUENCE [LARGE SCALE GENOMIC DNA]</scope>
    <source>
        <strain evidence="4">Kuenenia_mbr1_ru-nijmegen</strain>
    </source>
</reference>
<evidence type="ECO:0000313" key="2">
    <source>
        <dbReference type="EMBL" id="CAJ74191.1"/>
    </source>
</evidence>
<dbReference type="EMBL" id="LT934425">
    <property type="protein sequence ID" value="SOH03222.1"/>
    <property type="molecule type" value="Genomic_DNA"/>
</dbReference>
<dbReference type="AlphaFoldDB" id="Q1Q2F8"/>
<proteinExistence type="predicted"/>
<dbReference type="RefSeq" id="WP_099324089.1">
    <property type="nucleotide sequence ID" value="NZ_CP049055.1"/>
</dbReference>
<dbReference type="EMBL" id="CP049055">
    <property type="protein sequence ID" value="QII11287.1"/>
    <property type="molecule type" value="Genomic_DNA"/>
</dbReference>
<evidence type="ECO:0000313" key="5">
    <source>
        <dbReference type="Proteomes" id="UP000221734"/>
    </source>
</evidence>
<dbReference type="KEGG" id="kst:KSMBR1_0711"/>
<reference evidence="2" key="1">
    <citation type="journal article" date="2006" name="Nature">
        <title>Deciphering the evolution and metabolism of an anammox bacterium from a community genome.</title>
        <authorList>
            <person name="Strous M."/>
            <person name="Pelletier E."/>
            <person name="Mangenot S."/>
            <person name="Rattei T."/>
            <person name="Lehner A."/>
            <person name="Taylor M.W."/>
            <person name="Horn M."/>
            <person name="Daims H."/>
            <person name="Bartol-Mavel D."/>
            <person name="Wincker P."/>
            <person name="Barbe V."/>
            <person name="Fonknechten N."/>
            <person name="Vallenet D."/>
            <person name="Segurens B."/>
            <person name="Schenowitz-Truong C."/>
            <person name="Medigue C."/>
            <person name="Collingro A."/>
            <person name="Snel B."/>
            <person name="Dutilh B.E."/>
            <person name="OpDenCamp H.J.M."/>
            <person name="vanDerDrift C."/>
            <person name="Cirpus I."/>
            <person name="vanDePas-Schoonen K.T."/>
            <person name="Harhangi H.R."/>
            <person name="vanNiftrik L."/>
            <person name="Schmid M."/>
            <person name="Keltjens J."/>
            <person name="vanDeVossenberg J."/>
            <person name="Kartal B."/>
            <person name="Meier H."/>
            <person name="Frishman D."/>
            <person name="Huynen M.A."/>
            <person name="Mewes H."/>
            <person name="Weissenbach J."/>
            <person name="Jetten M.S.M."/>
            <person name="Wagner M."/>
            <person name="LePaslier D."/>
        </authorList>
    </citation>
    <scope>NUCLEOTIDE SEQUENCE</scope>
</reference>
<dbReference type="EMBL" id="CT573071">
    <property type="protein sequence ID" value="CAJ74191.1"/>
    <property type="molecule type" value="Genomic_DNA"/>
</dbReference>
<evidence type="ECO:0000256" key="1">
    <source>
        <dbReference type="SAM" id="Phobius"/>
    </source>
</evidence>
<evidence type="ECO:0000313" key="3">
    <source>
        <dbReference type="EMBL" id="QII11287.1"/>
    </source>
</evidence>
<dbReference type="OrthoDB" id="226310at2"/>
<name>Q1Q2F8_KUEST</name>
<keyword evidence="5" id="KW-1185">Reference proteome</keyword>
<dbReference type="Proteomes" id="UP000501926">
    <property type="component" value="Chromosome"/>
</dbReference>
<reference evidence="5" key="3">
    <citation type="submission" date="2017-10" db="EMBL/GenBank/DDBJ databases">
        <authorList>
            <person name="Frank J."/>
        </authorList>
    </citation>
    <scope>NUCLEOTIDE SEQUENCE [LARGE SCALE GENOMIC DNA]</scope>
</reference>
<reference evidence="3 6" key="5">
    <citation type="submission" date="2020-02" db="EMBL/GenBank/DDBJ databases">
        <title>Newly sequenced genome of strain CSTR1 showed variability in Candidatus Kuenenia stuttgartiensis genomes.</title>
        <authorList>
            <person name="Ding C."/>
            <person name="Adrian L."/>
        </authorList>
    </citation>
    <scope>NUCLEOTIDE SEQUENCE [LARGE SCALE GENOMIC DNA]</scope>
    <source>
        <strain evidence="3 6">CSTR1</strain>
    </source>
</reference>
<sequence>MKKLTGFVWLFMLLAIIFGGMEKVYASEIGLTVTVDKNILTLDDKLKLTLTVYGAQDVSQPTFPEIEGFSVLYGPQITAQTRIINGEVSISKGYTYMLQPVAKGKYTIGSSTLTHNGRQYTSNPINIEVIESKPSTGTKTIDLDKLVFVELYTDKDAAYLYEQVTLYFRLYFQKGLPVADIDYTAPATRNFMEEKLGDQRQYEVVRDGILYSVLELRTAIFPIVSGELAITPAKVKCNLIVQEQRNRRGTPFDDFFNDSFFDDFFGSGQRKYPVERTTNPVLLKIKPLPEDGKPKEFKGAVGNFNMEASVKTSRVRIGDPITLSISVYGDGYIQTINEPELAFNNDEDFKVYPAEATTQITNREEVLRGRKVFSKVIEPQNTEVRNIPAIVFSYFDPRENQYKTITKEPIPITVDSWEQEIPIQLAHSLEKSPSSRRQVQLLTQDILPIMTNLSSLKNQGNPLYKNPFIVGGLFLPAIALATTFFVVRHKDRLQTDIGYARNRRARSVANKRLTLAQSALFGDSSPMFYAYLSRGITEYLADKFNIPAASASGGKVEELLRNNRVSDDVIAEVAQCLSDFDYRRFSSDAGTINERENSLKVAAQLITKLEKQL</sequence>
<feature type="transmembrane region" description="Helical" evidence="1">
    <location>
        <begin position="468"/>
        <end position="487"/>
    </location>
</feature>
<dbReference type="InterPro" id="IPR025738">
    <property type="entry name" value="BatD"/>
</dbReference>
<protein>
    <submittedName>
        <fullName evidence="3">BatD</fullName>
    </submittedName>
</protein>
<dbReference type="PANTHER" id="PTHR40940:SF2">
    <property type="entry name" value="BATD"/>
    <property type="match status" value="1"/>
</dbReference>
<gene>
    <name evidence="3" type="ORF">KsCSTR_19080</name>
    <name evidence="4" type="ORF">KSMBR1_0711</name>
    <name evidence="2" type="ORF">kuste3429</name>
</gene>
<evidence type="ECO:0000313" key="6">
    <source>
        <dbReference type="Proteomes" id="UP000501926"/>
    </source>
</evidence>
<accession>Q1Q2F8</accession>